<dbReference type="InterPro" id="IPR028978">
    <property type="entry name" value="Chorismate_lyase_/UTRA_dom_sf"/>
</dbReference>
<comment type="caution">
    <text evidence="5">The sequence shown here is derived from an EMBL/GenBank/DDBJ whole genome shotgun (WGS) entry which is preliminary data.</text>
</comment>
<dbReference type="AlphaFoldDB" id="A0A7Z0PHQ6"/>
<dbReference type="GO" id="GO:0045892">
    <property type="term" value="P:negative regulation of DNA-templated transcription"/>
    <property type="evidence" value="ECO:0007669"/>
    <property type="project" value="TreeGrafter"/>
</dbReference>
<dbReference type="PANTHER" id="PTHR44846">
    <property type="entry name" value="MANNOSYL-D-GLYCERATE TRANSPORT/METABOLISM SYSTEM REPRESSOR MNGR-RELATED"/>
    <property type="match status" value="1"/>
</dbReference>
<keyword evidence="6" id="KW-1185">Reference proteome</keyword>
<dbReference type="PROSITE" id="PS50949">
    <property type="entry name" value="HTH_GNTR"/>
    <property type="match status" value="1"/>
</dbReference>
<dbReference type="Gene3D" id="3.40.1410.10">
    <property type="entry name" value="Chorismate lyase-like"/>
    <property type="match status" value="1"/>
</dbReference>
<proteinExistence type="predicted"/>
<dbReference type="GO" id="GO:0003677">
    <property type="term" value="F:DNA binding"/>
    <property type="evidence" value="ECO:0007669"/>
    <property type="project" value="UniProtKB-KW"/>
</dbReference>
<dbReference type="SMART" id="SM00866">
    <property type="entry name" value="UTRA"/>
    <property type="match status" value="1"/>
</dbReference>
<dbReference type="SUPFAM" id="SSF46785">
    <property type="entry name" value="Winged helix' DNA-binding domain"/>
    <property type="match status" value="1"/>
</dbReference>
<dbReference type="PANTHER" id="PTHR44846:SF1">
    <property type="entry name" value="MANNOSYL-D-GLYCERATE TRANSPORT_METABOLISM SYSTEM REPRESSOR MNGR-RELATED"/>
    <property type="match status" value="1"/>
</dbReference>
<gene>
    <name evidence="5" type="ORF">HP397_06465</name>
</gene>
<dbReference type="Pfam" id="PF00392">
    <property type="entry name" value="GntR"/>
    <property type="match status" value="1"/>
</dbReference>
<keyword evidence="1" id="KW-0805">Transcription regulation</keyword>
<evidence type="ECO:0000256" key="2">
    <source>
        <dbReference type="ARBA" id="ARBA00023125"/>
    </source>
</evidence>
<dbReference type="InterPro" id="IPR050679">
    <property type="entry name" value="Bact_HTH_transcr_reg"/>
</dbReference>
<evidence type="ECO:0000313" key="5">
    <source>
        <dbReference type="EMBL" id="NYV28440.1"/>
    </source>
</evidence>
<dbReference type="Gene3D" id="1.10.10.10">
    <property type="entry name" value="Winged helix-like DNA-binding domain superfamily/Winged helix DNA-binding domain"/>
    <property type="match status" value="1"/>
</dbReference>
<keyword evidence="2" id="KW-0238">DNA-binding</keyword>
<dbReference type="SUPFAM" id="SSF64288">
    <property type="entry name" value="Chorismate lyase-like"/>
    <property type="match status" value="1"/>
</dbReference>
<dbReference type="PRINTS" id="PR00035">
    <property type="entry name" value="HTHGNTR"/>
</dbReference>
<dbReference type="InterPro" id="IPR000524">
    <property type="entry name" value="Tscrpt_reg_HTH_GntR"/>
</dbReference>
<evidence type="ECO:0000256" key="3">
    <source>
        <dbReference type="ARBA" id="ARBA00023163"/>
    </source>
</evidence>
<organism evidence="5 6">
    <name type="scientific">Streptobacillus felis</name>
    <dbReference type="NCBI Taxonomy" id="1384509"/>
    <lineage>
        <taxon>Bacteria</taxon>
        <taxon>Fusobacteriati</taxon>
        <taxon>Fusobacteriota</taxon>
        <taxon>Fusobacteriia</taxon>
        <taxon>Fusobacteriales</taxon>
        <taxon>Leptotrichiaceae</taxon>
        <taxon>Streptobacillus</taxon>
    </lineage>
</organism>
<dbReference type="SMART" id="SM00345">
    <property type="entry name" value="HTH_GNTR"/>
    <property type="match status" value="1"/>
</dbReference>
<dbReference type="InterPro" id="IPR036388">
    <property type="entry name" value="WH-like_DNA-bd_sf"/>
</dbReference>
<evidence type="ECO:0000259" key="4">
    <source>
        <dbReference type="PROSITE" id="PS50949"/>
    </source>
</evidence>
<dbReference type="InterPro" id="IPR036390">
    <property type="entry name" value="WH_DNA-bd_sf"/>
</dbReference>
<name>A0A7Z0PHQ6_9FUSO</name>
<keyword evidence="3" id="KW-0804">Transcription</keyword>
<dbReference type="InterPro" id="IPR011663">
    <property type="entry name" value="UTRA"/>
</dbReference>
<dbReference type="RefSeq" id="WP_067323063.1">
    <property type="nucleotide sequence ID" value="NZ_CBCRWS010000021.1"/>
</dbReference>
<dbReference type="GO" id="GO:0003700">
    <property type="term" value="F:DNA-binding transcription factor activity"/>
    <property type="evidence" value="ECO:0007669"/>
    <property type="project" value="InterPro"/>
</dbReference>
<protein>
    <submittedName>
        <fullName evidence="5">GntR family transcriptional regulator</fullName>
    </submittedName>
</protein>
<evidence type="ECO:0000256" key="1">
    <source>
        <dbReference type="ARBA" id="ARBA00023015"/>
    </source>
</evidence>
<evidence type="ECO:0000313" key="6">
    <source>
        <dbReference type="Proteomes" id="UP000526184"/>
    </source>
</evidence>
<dbReference type="EMBL" id="JABMKT010000049">
    <property type="protein sequence ID" value="NYV28440.1"/>
    <property type="molecule type" value="Genomic_DNA"/>
</dbReference>
<accession>A0A7Z0PHQ6</accession>
<reference evidence="5 6" key="1">
    <citation type="submission" date="2020-05" db="EMBL/GenBank/DDBJ databases">
        <title>Streptobacillus felis strain LHL191014123.</title>
        <authorList>
            <person name="Fawzy A."/>
            <person name="Rau J."/>
            <person name="Risse K."/>
            <person name="Schauerte N."/>
            <person name="Geiger C."/>
            <person name="Blom J."/>
            <person name="Imirzalioglu C."/>
            <person name="Falgenhauer J."/>
            <person name="Bach A."/>
            <person name="Herden C."/>
            <person name="Eisenberg T."/>
        </authorList>
    </citation>
    <scope>NUCLEOTIDE SEQUENCE [LARGE SCALE GENOMIC DNA]</scope>
    <source>
        <strain evidence="5 6">LHL191014123</strain>
    </source>
</reference>
<sequence length="240" mass="28366">MKDNEHFYYSIYEEFKTNILEGKLVPGDKLDSERNLSEKYNVSRNTIRATLNLLEKEGYVFKVQGKGNFVASQKMNQNLNTFYSFYENIKSAGKKPKSEIVSHKIIEANFELSEIFRIPLNSKIIYFERLRFMNEEPIIFEQTYLPMYRFNGFDPLELNNNSMYNIFENRYDVTFSKAIETLKPILISSKKEKTLLKLKDNDLGMSITRSTYEKEKIIEYTISSIKNNVFEYSITLNKGW</sequence>
<dbReference type="Proteomes" id="UP000526184">
    <property type="component" value="Unassembled WGS sequence"/>
</dbReference>
<dbReference type="Pfam" id="PF07702">
    <property type="entry name" value="UTRA"/>
    <property type="match status" value="1"/>
</dbReference>
<dbReference type="CDD" id="cd07377">
    <property type="entry name" value="WHTH_GntR"/>
    <property type="match status" value="1"/>
</dbReference>
<feature type="domain" description="HTH gntR-type" evidence="4">
    <location>
        <begin position="5"/>
        <end position="73"/>
    </location>
</feature>